<gene>
    <name evidence="2" type="ORF">BKM31_16080</name>
</gene>
<feature type="domain" description="DUF397" evidence="1">
    <location>
        <begin position="10"/>
        <end position="66"/>
    </location>
</feature>
<protein>
    <recommendedName>
        <fullName evidence="1">DUF397 domain-containing protein</fullName>
    </recommendedName>
</protein>
<name>A0A1U9ZXW8_9ACTN</name>
<reference evidence="3" key="1">
    <citation type="journal article" date="2017" name="Med. Chem. Commun.">
        <title>Nonomuraea sp. ATCC 55076 harbours the largest actinomycete chromosome to date and the kistamicin biosynthetic gene cluster.</title>
        <authorList>
            <person name="Nazari B."/>
            <person name="Forneris C.C."/>
            <person name="Gibson M.I."/>
            <person name="Moon K."/>
            <person name="Schramma K.R."/>
            <person name="Seyedsayamdost M.R."/>
        </authorList>
    </citation>
    <scope>NUCLEOTIDE SEQUENCE [LARGE SCALE GENOMIC DNA]</scope>
    <source>
        <strain evidence="3">ATCC 55076</strain>
    </source>
</reference>
<accession>A0A1U9ZXW8</accession>
<dbReference type="KEGG" id="noa:BKM31_16080"/>
<keyword evidence="3" id="KW-1185">Reference proteome</keyword>
<proteinExistence type="predicted"/>
<dbReference type="Pfam" id="PF04149">
    <property type="entry name" value="DUF397"/>
    <property type="match status" value="1"/>
</dbReference>
<organism evidence="2 3">
    <name type="scientific">[Actinomadura] parvosata subsp. kistnae</name>
    <dbReference type="NCBI Taxonomy" id="1909395"/>
    <lineage>
        <taxon>Bacteria</taxon>
        <taxon>Bacillati</taxon>
        <taxon>Actinomycetota</taxon>
        <taxon>Actinomycetes</taxon>
        <taxon>Streptosporangiales</taxon>
        <taxon>Streptosporangiaceae</taxon>
        <taxon>Nonomuraea</taxon>
    </lineage>
</organism>
<sequence>MPTREYLTEAWRKAAQSESGGCVWVRLSDGRVEVVGSSPTGDGPDLAGPVNRFAPHEWRVFLAGVRTSSRFDLPVSMSA</sequence>
<dbReference type="STRING" id="1909395.BKM31_16080"/>
<dbReference type="AlphaFoldDB" id="A0A1U9ZXW8"/>
<evidence type="ECO:0000313" key="2">
    <source>
        <dbReference type="EMBL" id="AQZ62777.1"/>
    </source>
</evidence>
<evidence type="ECO:0000259" key="1">
    <source>
        <dbReference type="Pfam" id="PF04149"/>
    </source>
</evidence>
<dbReference type="EMBL" id="CP017717">
    <property type="protein sequence ID" value="AQZ62777.1"/>
    <property type="molecule type" value="Genomic_DNA"/>
</dbReference>
<dbReference type="RefSeq" id="WP_329607725.1">
    <property type="nucleotide sequence ID" value="NZ_CP017717.1"/>
</dbReference>
<dbReference type="Proteomes" id="UP000190797">
    <property type="component" value="Chromosome"/>
</dbReference>
<dbReference type="InterPro" id="IPR007278">
    <property type="entry name" value="DUF397"/>
</dbReference>
<evidence type="ECO:0000313" key="3">
    <source>
        <dbReference type="Proteomes" id="UP000190797"/>
    </source>
</evidence>